<reference evidence="2" key="1">
    <citation type="submission" date="2020-03" db="EMBL/GenBank/DDBJ databases">
        <authorList>
            <person name="Chebbi M.A."/>
            <person name="Drezen J.M."/>
        </authorList>
    </citation>
    <scope>NUCLEOTIDE SEQUENCE</scope>
    <source>
        <tissue evidence="2">Whole body</tissue>
    </source>
</reference>
<dbReference type="AlphaFoldDB" id="A0A8J5QXY1"/>
<keyword evidence="3" id="KW-1185">Reference proteome</keyword>
<dbReference type="GO" id="GO:0004853">
    <property type="term" value="F:uroporphyrinogen decarboxylase activity"/>
    <property type="evidence" value="ECO:0007669"/>
    <property type="project" value="InterPro"/>
</dbReference>
<dbReference type="Proteomes" id="UP000729913">
    <property type="component" value="Unassembled WGS sequence"/>
</dbReference>
<dbReference type="Pfam" id="PF01208">
    <property type="entry name" value="URO-D"/>
    <property type="match status" value="1"/>
</dbReference>
<dbReference type="PROSITE" id="PS00906">
    <property type="entry name" value="UROD_1"/>
    <property type="match status" value="1"/>
</dbReference>
<dbReference type="OrthoDB" id="339900at2759"/>
<name>A0A8J5QXY1_9HYME</name>
<dbReference type="GO" id="GO:0006783">
    <property type="term" value="P:heme biosynthetic process"/>
    <property type="evidence" value="ECO:0007669"/>
    <property type="project" value="TreeGrafter"/>
</dbReference>
<evidence type="ECO:0000313" key="3">
    <source>
        <dbReference type="Proteomes" id="UP000729913"/>
    </source>
</evidence>
<evidence type="ECO:0000313" key="2">
    <source>
        <dbReference type="EMBL" id="KAG8038337.1"/>
    </source>
</evidence>
<evidence type="ECO:0000259" key="1">
    <source>
        <dbReference type="PROSITE" id="PS00906"/>
    </source>
</evidence>
<dbReference type="EMBL" id="JAAOIC020000044">
    <property type="protein sequence ID" value="KAG8038337.1"/>
    <property type="molecule type" value="Genomic_DNA"/>
</dbReference>
<dbReference type="PANTHER" id="PTHR21091">
    <property type="entry name" value="METHYLTETRAHYDROFOLATE:HOMOCYSTEINE METHYLTRANSFERASE RELATED"/>
    <property type="match status" value="1"/>
</dbReference>
<protein>
    <recommendedName>
        <fullName evidence="1">Uroporphyrinogen decarboxylase (URO-D) domain-containing protein</fullName>
    </recommendedName>
</protein>
<organism evidence="2 3">
    <name type="scientific">Cotesia typhae</name>
    <dbReference type="NCBI Taxonomy" id="2053667"/>
    <lineage>
        <taxon>Eukaryota</taxon>
        <taxon>Metazoa</taxon>
        <taxon>Ecdysozoa</taxon>
        <taxon>Arthropoda</taxon>
        <taxon>Hexapoda</taxon>
        <taxon>Insecta</taxon>
        <taxon>Pterygota</taxon>
        <taxon>Neoptera</taxon>
        <taxon>Endopterygota</taxon>
        <taxon>Hymenoptera</taxon>
        <taxon>Apocrita</taxon>
        <taxon>Ichneumonoidea</taxon>
        <taxon>Braconidae</taxon>
        <taxon>Microgastrinae</taxon>
        <taxon>Cotesia</taxon>
    </lineage>
</organism>
<gene>
    <name evidence="2" type="ORF">G9C98_006664</name>
</gene>
<accession>A0A8J5QXY1</accession>
<proteinExistence type="predicted"/>
<feature type="domain" description="Uroporphyrinogen decarboxylase (URO-D)" evidence="1">
    <location>
        <begin position="27"/>
        <end position="36"/>
    </location>
</feature>
<dbReference type="InterPro" id="IPR000257">
    <property type="entry name" value="Uroporphyrinogen_deCOase"/>
</dbReference>
<comment type="caution">
    <text evidence="2">The sequence shown here is derived from an EMBL/GenBank/DDBJ whole genome shotgun (WGS) entry which is preliminary data.</text>
</comment>
<reference evidence="2" key="2">
    <citation type="submission" date="2021-04" db="EMBL/GenBank/DDBJ databases">
        <title>Genome-wide patterns of bracovirus chromosomal integration into multiple host tissues during parasitism.</title>
        <authorList>
            <person name="Chebbi M.A.C."/>
        </authorList>
    </citation>
    <scope>NUCLEOTIDE SEQUENCE</scope>
    <source>
        <tissue evidence="2">Whole body</tissue>
    </source>
</reference>
<dbReference type="GO" id="GO:0005829">
    <property type="term" value="C:cytosol"/>
    <property type="evidence" value="ECO:0007669"/>
    <property type="project" value="TreeGrafter"/>
</dbReference>
<dbReference type="PANTHER" id="PTHR21091:SF169">
    <property type="entry name" value="UROPORPHYRINOGEN DECARBOXYLASE"/>
    <property type="match status" value="1"/>
</dbReference>
<sequence length="255" mass="28388">MMKHDFPVLKNDRFLKAARGEEVDKIPVWIMRQAGRYLPEFREFRTKHDFFSICQTPQYACEVTLQPIKRFDLDASIIFSDILVIPQAMGLTVEMRPGVGPVLPEPIATPGDMSRLKKPDVEKDLGYVGEAITLTRHKLEGKVPLIGFTGAPIAFPKGATLNSLERLAKTEAYDVIGIDWTVEPSDARTHLAKTTVQGNMDPCAMYASEEQVYERARKIASQFSKKGYIANLGHGILPDTPIASVEAFIRGVHSS</sequence>